<proteinExistence type="predicted"/>
<organism evidence="1 2">
    <name type="scientific">Coffea canephora</name>
    <name type="common">Robusta coffee</name>
    <dbReference type="NCBI Taxonomy" id="49390"/>
    <lineage>
        <taxon>Eukaryota</taxon>
        <taxon>Viridiplantae</taxon>
        <taxon>Streptophyta</taxon>
        <taxon>Embryophyta</taxon>
        <taxon>Tracheophyta</taxon>
        <taxon>Spermatophyta</taxon>
        <taxon>Magnoliopsida</taxon>
        <taxon>eudicotyledons</taxon>
        <taxon>Gunneridae</taxon>
        <taxon>Pentapetalae</taxon>
        <taxon>asterids</taxon>
        <taxon>lamiids</taxon>
        <taxon>Gentianales</taxon>
        <taxon>Rubiaceae</taxon>
        <taxon>Ixoroideae</taxon>
        <taxon>Gardenieae complex</taxon>
        <taxon>Bertiereae - Coffeeae clade</taxon>
        <taxon>Coffeeae</taxon>
        <taxon>Coffea</taxon>
    </lineage>
</organism>
<reference evidence="2" key="1">
    <citation type="journal article" date="2014" name="Science">
        <title>The coffee genome provides insight into the convergent evolution of caffeine biosynthesis.</title>
        <authorList>
            <person name="Denoeud F."/>
            <person name="Carretero-Paulet L."/>
            <person name="Dereeper A."/>
            <person name="Droc G."/>
            <person name="Guyot R."/>
            <person name="Pietrella M."/>
            <person name="Zheng C."/>
            <person name="Alberti A."/>
            <person name="Anthony F."/>
            <person name="Aprea G."/>
            <person name="Aury J.M."/>
            <person name="Bento P."/>
            <person name="Bernard M."/>
            <person name="Bocs S."/>
            <person name="Campa C."/>
            <person name="Cenci A."/>
            <person name="Combes M.C."/>
            <person name="Crouzillat D."/>
            <person name="Da Silva C."/>
            <person name="Daddiego L."/>
            <person name="De Bellis F."/>
            <person name="Dussert S."/>
            <person name="Garsmeur O."/>
            <person name="Gayraud T."/>
            <person name="Guignon V."/>
            <person name="Jahn K."/>
            <person name="Jamilloux V."/>
            <person name="Joet T."/>
            <person name="Labadie K."/>
            <person name="Lan T."/>
            <person name="Leclercq J."/>
            <person name="Lepelley M."/>
            <person name="Leroy T."/>
            <person name="Li L.T."/>
            <person name="Librado P."/>
            <person name="Lopez L."/>
            <person name="Munoz A."/>
            <person name="Noel B."/>
            <person name="Pallavicini A."/>
            <person name="Perrotta G."/>
            <person name="Poncet V."/>
            <person name="Pot D."/>
            <person name="Priyono X."/>
            <person name="Rigoreau M."/>
            <person name="Rouard M."/>
            <person name="Rozas J."/>
            <person name="Tranchant-Dubreuil C."/>
            <person name="VanBuren R."/>
            <person name="Zhang Q."/>
            <person name="Andrade A.C."/>
            <person name="Argout X."/>
            <person name="Bertrand B."/>
            <person name="de Kochko A."/>
            <person name="Graziosi G."/>
            <person name="Henry R.J."/>
            <person name="Jayarama X."/>
            <person name="Ming R."/>
            <person name="Nagai C."/>
            <person name="Rounsley S."/>
            <person name="Sankoff D."/>
            <person name="Giuliano G."/>
            <person name="Albert V.A."/>
            <person name="Wincker P."/>
            <person name="Lashermes P."/>
        </authorList>
    </citation>
    <scope>NUCLEOTIDE SEQUENCE [LARGE SCALE GENOMIC DNA]</scope>
    <source>
        <strain evidence="2">cv. DH200-94</strain>
    </source>
</reference>
<protein>
    <recommendedName>
        <fullName evidence="3">NB-ARC domain-containing protein</fullName>
    </recommendedName>
</protein>
<dbReference type="EMBL" id="HG739128">
    <property type="protein sequence ID" value="CDP10342.1"/>
    <property type="molecule type" value="Genomic_DNA"/>
</dbReference>
<evidence type="ECO:0000313" key="2">
    <source>
        <dbReference type="Proteomes" id="UP000295252"/>
    </source>
</evidence>
<gene>
    <name evidence="1" type="ORF">GSCOC_T00031044001</name>
</gene>
<accession>A0A068UPV7</accession>
<dbReference type="Gene3D" id="3.80.10.10">
    <property type="entry name" value="Ribonuclease Inhibitor"/>
    <property type="match status" value="1"/>
</dbReference>
<dbReference type="InParanoid" id="A0A068UPV7"/>
<keyword evidence="2" id="KW-1185">Reference proteome</keyword>
<dbReference type="PhylomeDB" id="A0A068UPV7"/>
<sequence>MKKLRHVDAWRGVVIGLSSNDNGVENLSTLPNLDTLSFSDRQTGNGVLNMSRLECLESLTWLAYYCSSSWEHVEPPFPMNLKELSLRNLGLPCSKMSLIEELPNLEVLKLRDRAMEGQRWELMEGGFPKLRVLTLEALEVVEWIETDPDSDDYFPCLQQLKLFGIFNLKMMPACIGSISTLETINVSVCGDGGGCQTSKNKIPNSYS</sequence>
<dbReference type="PANTHER" id="PTHR15140">
    <property type="entry name" value="TUBULIN-SPECIFIC CHAPERONE E"/>
    <property type="match status" value="1"/>
</dbReference>
<dbReference type="OrthoDB" id="1699485at2759"/>
<evidence type="ECO:0000313" key="1">
    <source>
        <dbReference type="EMBL" id="CDP10342.1"/>
    </source>
</evidence>
<dbReference type="SUPFAM" id="SSF52047">
    <property type="entry name" value="RNI-like"/>
    <property type="match status" value="1"/>
</dbReference>
<name>A0A068UPV7_COFCA</name>
<dbReference type="AlphaFoldDB" id="A0A068UPV7"/>
<dbReference type="InterPro" id="IPR032675">
    <property type="entry name" value="LRR_dom_sf"/>
</dbReference>
<evidence type="ECO:0008006" key="3">
    <source>
        <dbReference type="Google" id="ProtNLM"/>
    </source>
</evidence>
<dbReference type="Proteomes" id="UP000295252">
    <property type="component" value="Chromosome V"/>
</dbReference>
<dbReference type="Gramene" id="CDP10342">
    <property type="protein sequence ID" value="CDP10342"/>
    <property type="gene ID" value="GSCOC_T00031044001"/>
</dbReference>
<dbReference type="PANTHER" id="PTHR15140:SF37">
    <property type="entry name" value="UBIQUITIN-LIKE DOMAIN-CONTAINING PROTEIN"/>
    <property type="match status" value="1"/>
</dbReference>